<dbReference type="Proteomes" id="UP001500973">
    <property type="component" value="Unassembled WGS sequence"/>
</dbReference>
<sequence>MAAYHVGEVVQGGTRQRQTGGVDKAVRALDGVVVLAHDAASATDSVRCRIWGDDLVVTSQDATGTSGSVTCVHRLTDPG</sequence>
<gene>
    <name evidence="2" type="ORF">GCM10009601_50110</name>
</gene>
<dbReference type="EMBL" id="BAAAIZ010000085">
    <property type="protein sequence ID" value="GAA1431273.1"/>
    <property type="molecule type" value="Genomic_DNA"/>
</dbReference>
<dbReference type="InterPro" id="IPR038468">
    <property type="entry name" value="MmpS_C"/>
</dbReference>
<organism evidence="2 3">
    <name type="scientific">Streptomyces thermospinosisporus</name>
    <dbReference type="NCBI Taxonomy" id="161482"/>
    <lineage>
        <taxon>Bacteria</taxon>
        <taxon>Bacillati</taxon>
        <taxon>Actinomycetota</taxon>
        <taxon>Actinomycetes</taxon>
        <taxon>Kitasatosporales</taxon>
        <taxon>Streptomycetaceae</taxon>
        <taxon>Streptomyces</taxon>
    </lineage>
</organism>
<evidence type="ECO:0000256" key="1">
    <source>
        <dbReference type="SAM" id="MobiDB-lite"/>
    </source>
</evidence>
<dbReference type="Gene3D" id="2.60.40.2880">
    <property type="entry name" value="MmpS1-5, C-terminal soluble domain"/>
    <property type="match status" value="1"/>
</dbReference>
<comment type="caution">
    <text evidence="2">The sequence shown here is derived from an EMBL/GenBank/DDBJ whole genome shotgun (WGS) entry which is preliminary data.</text>
</comment>
<keyword evidence="3" id="KW-1185">Reference proteome</keyword>
<feature type="region of interest" description="Disordered" evidence="1">
    <location>
        <begin position="1"/>
        <end position="20"/>
    </location>
</feature>
<protein>
    <submittedName>
        <fullName evidence="2">Uncharacterized protein</fullName>
    </submittedName>
</protein>
<evidence type="ECO:0000313" key="2">
    <source>
        <dbReference type="EMBL" id="GAA1431273.1"/>
    </source>
</evidence>
<feature type="compositionally biased region" description="Low complexity" evidence="1">
    <location>
        <begin position="9"/>
        <end position="20"/>
    </location>
</feature>
<name>A0ABP4JXU4_9ACTN</name>
<proteinExistence type="predicted"/>
<reference evidence="3" key="1">
    <citation type="journal article" date="2019" name="Int. J. Syst. Evol. Microbiol.">
        <title>The Global Catalogue of Microorganisms (GCM) 10K type strain sequencing project: providing services to taxonomists for standard genome sequencing and annotation.</title>
        <authorList>
            <consortium name="The Broad Institute Genomics Platform"/>
            <consortium name="The Broad Institute Genome Sequencing Center for Infectious Disease"/>
            <person name="Wu L."/>
            <person name="Ma J."/>
        </authorList>
    </citation>
    <scope>NUCLEOTIDE SEQUENCE [LARGE SCALE GENOMIC DNA]</scope>
    <source>
        <strain evidence="3">JCM 11756</strain>
    </source>
</reference>
<accession>A0ABP4JXU4</accession>
<evidence type="ECO:0000313" key="3">
    <source>
        <dbReference type="Proteomes" id="UP001500973"/>
    </source>
</evidence>